<dbReference type="CDD" id="cd05381">
    <property type="entry name" value="CAP_PR-1"/>
    <property type="match status" value="1"/>
</dbReference>
<comment type="caution">
    <text evidence="4">The sequence shown here is derived from an EMBL/GenBank/DDBJ whole genome shotgun (WGS) entry which is preliminary data.</text>
</comment>
<dbReference type="FunFam" id="3.40.33.10:FF:000004">
    <property type="entry name" value="CAP, cysteine-rich secretory protein, antigen 5"/>
    <property type="match status" value="1"/>
</dbReference>
<evidence type="ECO:0000259" key="3">
    <source>
        <dbReference type="SMART" id="SM00198"/>
    </source>
</evidence>
<dbReference type="InterPro" id="IPR001283">
    <property type="entry name" value="CRISP-related"/>
</dbReference>
<proteinExistence type="predicted"/>
<sequence>MGFSKLAFSLAIVSVICLSPNHVAEAQNEYLGPHNAARAAVRVPRMSWNQTLVNFARRYASQRVRDCRPIPPSGPYGWNIYIGTRGRDTPSAAVASWVREKQFYRCPSNTCAAGRTCSHYTQVVWSTSMQLGCARVRCNNGNYFIMCSYYRRGNVRGQRPYRCIREEAMEAVEGAMEELVEVDVEEAVEQTVEMAEEEVVDVEENVIAQVV</sequence>
<protein>
    <submittedName>
        <fullName evidence="4">Pathogenesis-related protein PRB1-2</fullName>
    </submittedName>
</protein>
<dbReference type="OrthoDB" id="337038at2759"/>
<dbReference type="InterPro" id="IPR018244">
    <property type="entry name" value="Allrgn_V5/Tpx1_CS"/>
</dbReference>
<name>A0A8K0N4I9_COCNU</name>
<dbReference type="GO" id="GO:0005576">
    <property type="term" value="C:extracellular region"/>
    <property type="evidence" value="ECO:0007669"/>
    <property type="project" value="InterPro"/>
</dbReference>
<dbReference type="PRINTS" id="PR00837">
    <property type="entry name" value="V5TPXLIKE"/>
</dbReference>
<dbReference type="Proteomes" id="UP000797356">
    <property type="component" value="Chromosome 6"/>
</dbReference>
<dbReference type="PROSITE" id="PS01010">
    <property type="entry name" value="CRISP_2"/>
    <property type="match status" value="1"/>
</dbReference>
<dbReference type="InterPro" id="IPR014044">
    <property type="entry name" value="CAP_dom"/>
</dbReference>
<evidence type="ECO:0000313" key="4">
    <source>
        <dbReference type="EMBL" id="KAG1348127.1"/>
    </source>
</evidence>
<dbReference type="SUPFAM" id="SSF55797">
    <property type="entry name" value="PR-1-like"/>
    <property type="match status" value="1"/>
</dbReference>
<dbReference type="InterPro" id="IPR035940">
    <property type="entry name" value="CAP_sf"/>
</dbReference>
<dbReference type="Pfam" id="PF00188">
    <property type="entry name" value="CAP"/>
    <property type="match status" value="1"/>
</dbReference>
<feature type="signal peptide" evidence="2">
    <location>
        <begin position="1"/>
        <end position="26"/>
    </location>
</feature>
<evidence type="ECO:0000313" key="5">
    <source>
        <dbReference type="Proteomes" id="UP000797356"/>
    </source>
</evidence>
<evidence type="ECO:0000256" key="1">
    <source>
        <dbReference type="SAM" id="Coils"/>
    </source>
</evidence>
<keyword evidence="1" id="KW-0175">Coiled coil</keyword>
<keyword evidence="5" id="KW-1185">Reference proteome</keyword>
<gene>
    <name evidence="4" type="ORF">COCNU_06G019560</name>
</gene>
<evidence type="ECO:0000256" key="2">
    <source>
        <dbReference type="SAM" id="SignalP"/>
    </source>
</evidence>
<dbReference type="PANTHER" id="PTHR10334">
    <property type="entry name" value="CYSTEINE-RICH SECRETORY PROTEIN-RELATED"/>
    <property type="match status" value="1"/>
</dbReference>
<dbReference type="SMART" id="SM00198">
    <property type="entry name" value="SCP"/>
    <property type="match status" value="1"/>
</dbReference>
<feature type="domain" description="SCP" evidence="3">
    <location>
        <begin position="25"/>
        <end position="157"/>
    </location>
</feature>
<dbReference type="AlphaFoldDB" id="A0A8K0N4I9"/>
<reference evidence="4" key="2">
    <citation type="submission" date="2019-07" db="EMBL/GenBank/DDBJ databases">
        <authorList>
            <person name="Yang Y."/>
            <person name="Bocs S."/>
            <person name="Baudouin L."/>
        </authorList>
    </citation>
    <scope>NUCLEOTIDE SEQUENCE</scope>
    <source>
        <tissue evidence="4">Spear leaf of Hainan Tall coconut</tissue>
    </source>
</reference>
<dbReference type="EMBL" id="CM017877">
    <property type="protein sequence ID" value="KAG1348127.1"/>
    <property type="molecule type" value="Genomic_DNA"/>
</dbReference>
<accession>A0A8K0N4I9</accession>
<reference evidence="4" key="1">
    <citation type="journal article" date="2017" name="Gigascience">
        <title>The genome draft of coconut (Cocos nucifera).</title>
        <authorList>
            <person name="Xiao Y."/>
            <person name="Xu P."/>
            <person name="Fan H."/>
            <person name="Baudouin L."/>
            <person name="Xia W."/>
            <person name="Bocs S."/>
            <person name="Xu J."/>
            <person name="Li Q."/>
            <person name="Guo A."/>
            <person name="Zhou L."/>
            <person name="Li J."/>
            <person name="Wu Y."/>
            <person name="Ma Z."/>
            <person name="Armero A."/>
            <person name="Issali A.E."/>
            <person name="Liu N."/>
            <person name="Peng M."/>
            <person name="Yang Y."/>
        </authorList>
    </citation>
    <scope>NUCLEOTIDE SEQUENCE</scope>
    <source>
        <tissue evidence="4">Spear leaf of Hainan Tall coconut</tissue>
    </source>
</reference>
<keyword evidence="2" id="KW-0732">Signal</keyword>
<dbReference type="Gene3D" id="3.40.33.10">
    <property type="entry name" value="CAP"/>
    <property type="match status" value="1"/>
</dbReference>
<feature type="chain" id="PRO_5035461343" evidence="2">
    <location>
        <begin position="27"/>
        <end position="211"/>
    </location>
</feature>
<organism evidence="4 5">
    <name type="scientific">Cocos nucifera</name>
    <name type="common">Coconut palm</name>
    <dbReference type="NCBI Taxonomy" id="13894"/>
    <lineage>
        <taxon>Eukaryota</taxon>
        <taxon>Viridiplantae</taxon>
        <taxon>Streptophyta</taxon>
        <taxon>Embryophyta</taxon>
        <taxon>Tracheophyta</taxon>
        <taxon>Spermatophyta</taxon>
        <taxon>Magnoliopsida</taxon>
        <taxon>Liliopsida</taxon>
        <taxon>Arecaceae</taxon>
        <taxon>Arecoideae</taxon>
        <taxon>Cocoseae</taxon>
        <taxon>Attaleinae</taxon>
        <taxon>Cocos</taxon>
    </lineage>
</organism>
<feature type="coiled-coil region" evidence="1">
    <location>
        <begin position="165"/>
        <end position="205"/>
    </location>
</feature>